<dbReference type="AlphaFoldDB" id="K6YZK0"/>
<keyword evidence="2" id="KW-1185">Reference proteome</keyword>
<proteinExistence type="predicted"/>
<dbReference type="InterPro" id="IPR018642">
    <property type="entry name" value="DUF2066"/>
</dbReference>
<protein>
    <recommendedName>
        <fullName evidence="3">DUF2066 domain-containing protein</fullName>
    </recommendedName>
</protein>
<dbReference type="EMBL" id="BAEQ01000043">
    <property type="protein sequence ID" value="GAC29356.1"/>
    <property type="molecule type" value="Genomic_DNA"/>
</dbReference>
<evidence type="ECO:0008006" key="3">
    <source>
        <dbReference type="Google" id="ProtNLM"/>
    </source>
</evidence>
<reference evidence="2" key="1">
    <citation type="journal article" date="2014" name="Environ. Microbiol.">
        <title>Comparative genomics of the marine bacterial genus Glaciecola reveals the high degree of genomic diversity and genomic characteristic for cold adaptation.</title>
        <authorList>
            <person name="Qin Q.L."/>
            <person name="Xie B.B."/>
            <person name="Yu Y."/>
            <person name="Shu Y.L."/>
            <person name="Rong J.C."/>
            <person name="Zhang Y.J."/>
            <person name="Zhao D.L."/>
            <person name="Chen X.L."/>
            <person name="Zhang X.Y."/>
            <person name="Chen B."/>
            <person name="Zhou B.C."/>
            <person name="Zhang Y.Z."/>
        </authorList>
    </citation>
    <scope>NUCLEOTIDE SEQUENCE [LARGE SCALE GENOMIC DNA]</scope>
    <source>
        <strain evidence="2">ACAM 615</strain>
    </source>
</reference>
<evidence type="ECO:0000313" key="2">
    <source>
        <dbReference type="Proteomes" id="UP000006251"/>
    </source>
</evidence>
<dbReference type="OrthoDB" id="6195299at2"/>
<comment type="caution">
    <text evidence="1">The sequence shown here is derived from an EMBL/GenBank/DDBJ whole genome shotgun (WGS) entry which is preliminary data.</text>
</comment>
<accession>K6YZK0</accession>
<sequence>MQKRPKYLTIAVDRYKDPLVLNKLLAIFVLTLCLVTSMRSHGTPIEHLNKGQIIVTDQSNLTQKKAGERAFQQVVVKLSGDVAVLENLQVKRAATNFEQYLVASKFIQEGDKLLYQADFNEQKLVDLLRSESLKVWGKRRPLGLFWLAIEDDVSKDKTLVTQSSTSKYIDIIHQATYDRGVELLMPIGDLTDSMNINALDVWGLFSSSIFNKSTRYGTNYVIGARVGVVFDDFSAREKLQLSYFITNGQTIQTNAIVGDSIAALIGEFVNEYATYLANLYSIEASESGQIYSLTLNIANVNTLVKYRTVLEILSSLTVTQTVELSAQSKDVASFTLASNVPLQRLKIILKLEQNLREPEYQRLYPGVVIDYEWRGK</sequence>
<gene>
    <name evidence="1" type="ORF">GPAL_2499</name>
</gene>
<dbReference type="Pfam" id="PF09839">
    <property type="entry name" value="DUF2066"/>
    <property type="match status" value="1"/>
</dbReference>
<evidence type="ECO:0000313" key="1">
    <source>
        <dbReference type="EMBL" id="GAC29356.1"/>
    </source>
</evidence>
<organism evidence="1 2">
    <name type="scientific">Brumicola pallidula DSM 14239 = ACAM 615</name>
    <dbReference type="NCBI Taxonomy" id="1121922"/>
    <lineage>
        <taxon>Bacteria</taxon>
        <taxon>Pseudomonadati</taxon>
        <taxon>Pseudomonadota</taxon>
        <taxon>Gammaproteobacteria</taxon>
        <taxon>Alteromonadales</taxon>
        <taxon>Alteromonadaceae</taxon>
        <taxon>Brumicola</taxon>
    </lineage>
</organism>
<dbReference type="STRING" id="1121922.GCA_000428905_03106"/>
<name>K6YZK0_9ALTE</name>
<dbReference type="Proteomes" id="UP000006251">
    <property type="component" value="Unassembled WGS sequence"/>
</dbReference>